<dbReference type="Pfam" id="PF05258">
    <property type="entry name" value="DciA"/>
    <property type="match status" value="1"/>
</dbReference>
<dbReference type="RefSeq" id="WP_126463522.1">
    <property type="nucleotide sequence ID" value="NZ_AP018721.1"/>
</dbReference>
<proteinExistence type="predicted"/>
<dbReference type="InterPro" id="IPR007922">
    <property type="entry name" value="DciA-like"/>
</dbReference>
<dbReference type="EMBL" id="SLZY01000005">
    <property type="protein sequence ID" value="TCS72463.1"/>
    <property type="molecule type" value="Genomic_DNA"/>
</dbReference>
<keyword evidence="2" id="KW-1185">Reference proteome</keyword>
<gene>
    <name evidence="1" type="ORF">EDC61_105118</name>
</gene>
<reference evidence="1 2" key="1">
    <citation type="submission" date="2019-03" db="EMBL/GenBank/DDBJ databases">
        <title>Genomic Encyclopedia of Type Strains, Phase IV (KMG-IV): sequencing the most valuable type-strain genomes for metagenomic binning, comparative biology and taxonomic classification.</title>
        <authorList>
            <person name="Goeker M."/>
        </authorList>
    </citation>
    <scope>NUCLEOTIDE SEQUENCE [LARGE SCALE GENOMIC DNA]</scope>
    <source>
        <strain evidence="1 2">DSM 103923</strain>
    </source>
</reference>
<organism evidence="1 2">
    <name type="scientific">Sulfuritortus calidifontis</name>
    <dbReference type="NCBI Taxonomy" id="1914471"/>
    <lineage>
        <taxon>Bacteria</taxon>
        <taxon>Pseudomonadati</taxon>
        <taxon>Pseudomonadota</taxon>
        <taxon>Betaproteobacteria</taxon>
        <taxon>Nitrosomonadales</taxon>
        <taxon>Thiobacillaceae</taxon>
        <taxon>Sulfuritortus</taxon>
    </lineage>
</organism>
<accession>A0A4R3JYU7</accession>
<protein>
    <submittedName>
        <fullName evidence="1">Uncharacterized protein DUF721</fullName>
    </submittedName>
</protein>
<evidence type="ECO:0000313" key="2">
    <source>
        <dbReference type="Proteomes" id="UP000295135"/>
    </source>
</evidence>
<dbReference type="AlphaFoldDB" id="A0A4R3JYU7"/>
<comment type="caution">
    <text evidence="1">The sequence shown here is derived from an EMBL/GenBank/DDBJ whole genome shotgun (WGS) entry which is preliminary data.</text>
</comment>
<name>A0A4R3JYU7_9PROT</name>
<sequence>MPRPPAQPIRLRGLLKENAGLAALLPEAERLRELNRLFARAVGPALARACRVAAVQDGAAVVYCGNGAAAARLRAQAATVCRALATGPVPVGELKIKLRADWAQAPRPEKPGMGQQALAAWEELESSVADPELKAAVARLLRHQRG</sequence>
<dbReference type="Proteomes" id="UP000295135">
    <property type="component" value="Unassembled WGS sequence"/>
</dbReference>
<evidence type="ECO:0000313" key="1">
    <source>
        <dbReference type="EMBL" id="TCS72463.1"/>
    </source>
</evidence>